<feature type="domain" description="BTB" evidence="2">
    <location>
        <begin position="653"/>
        <end position="719"/>
    </location>
</feature>
<dbReference type="InterPro" id="IPR000210">
    <property type="entry name" value="BTB/POZ_dom"/>
</dbReference>
<dbReference type="AlphaFoldDB" id="A0AAV7ZL77"/>
<dbReference type="InterPro" id="IPR050767">
    <property type="entry name" value="Sel1_AlgK"/>
</dbReference>
<evidence type="ECO:0000313" key="3">
    <source>
        <dbReference type="EMBL" id="KAJ3441093.1"/>
    </source>
</evidence>
<dbReference type="PANTHER" id="PTHR11102:SF147">
    <property type="entry name" value="SEL1L ADAPTOR SUBUNIT OF ERAD E3 UBIQUITIN LIGASE"/>
    <property type="match status" value="1"/>
</dbReference>
<dbReference type="InterPro" id="IPR011333">
    <property type="entry name" value="SKP1/BTB/POZ_sf"/>
</dbReference>
<dbReference type="SUPFAM" id="SSF54695">
    <property type="entry name" value="POZ domain"/>
    <property type="match status" value="1"/>
</dbReference>
<dbReference type="Proteomes" id="UP001146793">
    <property type="component" value="Unassembled WGS sequence"/>
</dbReference>
<dbReference type="Pfam" id="PF08238">
    <property type="entry name" value="Sel1"/>
    <property type="match status" value="9"/>
</dbReference>
<dbReference type="Gene3D" id="1.25.40.10">
    <property type="entry name" value="Tetratricopeptide repeat domain"/>
    <property type="match status" value="2"/>
</dbReference>
<sequence length="768" mass="89666">MNSFEKYSKLSEITDPEVQMELGFLYFEGIYTNKDRQKAFTLFEQAAQGGSIEGKVYLGECYFLGIETEQNYEKALEFIEPAASLGNSVAVNRLGEMYFFGHHLERNIIKALRYFNYSAEKGNGKGRYNLNNCFKIIEMEKIHHDALANICEKAKKGFPEYQNLYGNLLQFGNGVEKNENEAFKYFKLAAKGGDADGMKNVGLSMLRKYGNLKKDWNKIIKWYKKAIIYGHSGATNNLGIRYSRGEGVQINNQEAKRLFKQSVKKGNGNACNGLANINRRLGNKTKTIKWLIIGHRWGNANSTSSLFQDILNGNVPNSDPNCAFELIKKAAESNNIFAMRRLSNYYYNGTRCPKNYEKSLHWLKQLAKLGDFVSINALSARYMLGKGTEKNFKKSIKYLKIAAKKDEEAQYRLAKLYISGLEGALERDLLKSYQYFILSSEQNHHLLLDFQKKEPFCTFISQKLKSVQEFIQLLKAYSDINLVNIQGRNSKGKDVISIIQDIKSIDYRSFFRTIFNYGFTYDFSLLKDFDKKSKYNFNDENVKISFFTESSIYCDFLTVFEKGGLVDCEIKGIQISKFWVEYRTGLTIDFLTKELQDYTKEETIIFLKFIYSNFVFDFEVLKKMLIKVNLTKMLKDNFFRKQLKKLYNEDETKDFMIIVEEEAIKVHKFIIYTRSLLYQRLLDDVKVLENKVHNYSNISIDSFEVFIKFLYYDWILPDADNNIEQLIEDFEDVIYYYRLNTYTPFYGFLVLLKNMQEKNISFLNEKKN</sequence>
<dbReference type="Gene3D" id="3.30.710.10">
    <property type="entry name" value="Potassium Channel Kv1.1, Chain A"/>
    <property type="match status" value="1"/>
</dbReference>
<dbReference type="SMART" id="SM00671">
    <property type="entry name" value="SEL1"/>
    <property type="match status" value="10"/>
</dbReference>
<proteinExistence type="inferred from homology"/>
<dbReference type="EMBL" id="JANTQA010000029">
    <property type="protein sequence ID" value="KAJ3441093.1"/>
    <property type="molecule type" value="Genomic_DNA"/>
</dbReference>
<dbReference type="CDD" id="cd18186">
    <property type="entry name" value="BTB_POZ_ZBTB_KLHL-like"/>
    <property type="match status" value="1"/>
</dbReference>
<dbReference type="GO" id="GO:0036503">
    <property type="term" value="P:ERAD pathway"/>
    <property type="evidence" value="ECO:0007669"/>
    <property type="project" value="TreeGrafter"/>
</dbReference>
<dbReference type="Pfam" id="PF00651">
    <property type="entry name" value="BTB"/>
    <property type="match status" value="1"/>
</dbReference>
<evidence type="ECO:0000256" key="1">
    <source>
        <dbReference type="ARBA" id="ARBA00038101"/>
    </source>
</evidence>
<evidence type="ECO:0000259" key="2">
    <source>
        <dbReference type="PROSITE" id="PS50097"/>
    </source>
</evidence>
<accession>A0AAV7ZL77</accession>
<gene>
    <name evidence="3" type="ORF">M0812_13098</name>
</gene>
<reference evidence="3" key="1">
    <citation type="submission" date="2022-08" db="EMBL/GenBank/DDBJ databases">
        <title>Novel sulphate-reducing endosymbionts in the free-living metamonad Anaeramoeba.</title>
        <authorList>
            <person name="Jerlstrom-Hultqvist J."/>
            <person name="Cepicka I."/>
            <person name="Gallot-Lavallee L."/>
            <person name="Salas-Leiva D."/>
            <person name="Curtis B.A."/>
            <person name="Zahonova K."/>
            <person name="Pipaliya S."/>
            <person name="Dacks J."/>
            <person name="Roger A.J."/>
        </authorList>
    </citation>
    <scope>NUCLEOTIDE SEQUENCE</scope>
    <source>
        <strain evidence="3">Busselton2</strain>
    </source>
</reference>
<name>A0AAV7ZL77_9EUKA</name>
<dbReference type="SUPFAM" id="SSF81901">
    <property type="entry name" value="HCP-like"/>
    <property type="match status" value="3"/>
</dbReference>
<evidence type="ECO:0000313" key="4">
    <source>
        <dbReference type="Proteomes" id="UP001146793"/>
    </source>
</evidence>
<organism evidence="3 4">
    <name type="scientific">Anaeramoeba flamelloides</name>
    <dbReference type="NCBI Taxonomy" id="1746091"/>
    <lineage>
        <taxon>Eukaryota</taxon>
        <taxon>Metamonada</taxon>
        <taxon>Anaeramoebidae</taxon>
        <taxon>Anaeramoeba</taxon>
    </lineage>
</organism>
<dbReference type="GO" id="GO:0005789">
    <property type="term" value="C:endoplasmic reticulum membrane"/>
    <property type="evidence" value="ECO:0007669"/>
    <property type="project" value="TreeGrafter"/>
</dbReference>
<dbReference type="InterPro" id="IPR006597">
    <property type="entry name" value="Sel1-like"/>
</dbReference>
<protein>
    <submittedName>
        <fullName evidence="3">Sel1-repeat-containing protein ybeq</fullName>
    </submittedName>
</protein>
<dbReference type="InterPro" id="IPR011990">
    <property type="entry name" value="TPR-like_helical_dom_sf"/>
</dbReference>
<comment type="caution">
    <text evidence="3">The sequence shown here is derived from an EMBL/GenBank/DDBJ whole genome shotgun (WGS) entry which is preliminary data.</text>
</comment>
<dbReference type="PANTHER" id="PTHR11102">
    <property type="entry name" value="SEL-1-LIKE PROTEIN"/>
    <property type="match status" value="1"/>
</dbReference>
<dbReference type="PROSITE" id="PS50097">
    <property type="entry name" value="BTB"/>
    <property type="match status" value="1"/>
</dbReference>
<comment type="similarity">
    <text evidence="1">Belongs to the sel-1 family.</text>
</comment>